<evidence type="ECO:0000256" key="3">
    <source>
        <dbReference type="ARBA" id="ARBA00022692"/>
    </source>
</evidence>
<keyword evidence="3 7" id="KW-0812">Transmembrane</keyword>
<dbReference type="PANTHER" id="PTHR32322:SF2">
    <property type="entry name" value="EAMA DOMAIN-CONTAINING PROTEIN"/>
    <property type="match status" value="1"/>
</dbReference>
<evidence type="ECO:0000313" key="10">
    <source>
        <dbReference type="Proteomes" id="UP000292693"/>
    </source>
</evidence>
<dbReference type="PANTHER" id="PTHR32322">
    <property type="entry name" value="INNER MEMBRANE TRANSPORTER"/>
    <property type="match status" value="1"/>
</dbReference>
<protein>
    <submittedName>
        <fullName evidence="9">EamA family transporter</fullName>
    </submittedName>
</protein>
<feature type="transmembrane region" description="Helical" evidence="7">
    <location>
        <begin position="209"/>
        <end position="227"/>
    </location>
</feature>
<feature type="transmembrane region" description="Helical" evidence="7">
    <location>
        <begin position="234"/>
        <end position="258"/>
    </location>
</feature>
<dbReference type="AlphaFoldDB" id="A0A8G1ZKK1"/>
<name>A0A8G1ZKK1_9ACTN</name>
<dbReference type="RefSeq" id="WP_018471089.1">
    <property type="nucleotide sequence ID" value="NZ_JBEYDH010000050.1"/>
</dbReference>
<feature type="compositionally biased region" description="Basic and acidic residues" evidence="6">
    <location>
        <begin position="337"/>
        <end position="347"/>
    </location>
</feature>
<evidence type="ECO:0000256" key="4">
    <source>
        <dbReference type="ARBA" id="ARBA00022989"/>
    </source>
</evidence>
<keyword evidence="4 7" id="KW-1133">Transmembrane helix</keyword>
<accession>A0A8G1ZKK1</accession>
<feature type="transmembrane region" description="Helical" evidence="7">
    <location>
        <begin position="175"/>
        <end position="197"/>
    </location>
</feature>
<feature type="transmembrane region" description="Helical" evidence="7">
    <location>
        <begin position="119"/>
        <end position="138"/>
    </location>
</feature>
<feature type="compositionally biased region" description="Low complexity" evidence="6">
    <location>
        <begin position="301"/>
        <end position="314"/>
    </location>
</feature>
<feature type="domain" description="EamA" evidence="8">
    <location>
        <begin position="146"/>
        <end position="279"/>
    </location>
</feature>
<evidence type="ECO:0000313" key="9">
    <source>
        <dbReference type="EMBL" id="RZE16012.1"/>
    </source>
</evidence>
<sequence>MRQRAGFDSALTVLAPVVWGSTYLVTTQFLPPDRPLLAAAVRALPGGLILTLAGRKLPQGHWWWRILALGALNIGFFFYLLFVAAYHLPGGVAALVGSIQPVFVLLLSALLLREKIRSWQVGACVLGTAGVGMLVLGPEAGLDAVGVAAGLGGAACMAAGIVLTKRWGRPPGVGLLTFTGWQLAVGGLLIAPVALAAEGLPDRLTWPNFAGFAYLSLIGALLAYAVWFRGIERLPALTVSLLGFASPLAATVLGYLFLRQGLTLVQGAGAVAVISAVLLAQRSGARESRVARKSGPPPEPAEAGTETPAAAGPAHPAPPSPQPGDRPAARSSQPVPESRKITEKEQS</sequence>
<dbReference type="InterPro" id="IPR050638">
    <property type="entry name" value="AA-Vitamin_Transporters"/>
</dbReference>
<feature type="domain" description="EamA" evidence="8">
    <location>
        <begin position="11"/>
        <end position="135"/>
    </location>
</feature>
<organism evidence="9 10">
    <name type="scientific">Streptomyces albidoflavus</name>
    <dbReference type="NCBI Taxonomy" id="1886"/>
    <lineage>
        <taxon>Bacteria</taxon>
        <taxon>Bacillati</taxon>
        <taxon>Actinomycetota</taxon>
        <taxon>Actinomycetes</taxon>
        <taxon>Kitasatosporales</taxon>
        <taxon>Streptomycetaceae</taxon>
        <taxon>Streptomyces</taxon>
        <taxon>Streptomyces albidoflavus group</taxon>
    </lineage>
</organism>
<comment type="subcellular location">
    <subcellularLocation>
        <location evidence="1">Membrane</location>
        <topology evidence="1">Multi-pass membrane protein</topology>
    </subcellularLocation>
</comment>
<evidence type="ECO:0000256" key="1">
    <source>
        <dbReference type="ARBA" id="ARBA00004141"/>
    </source>
</evidence>
<proteinExistence type="inferred from homology"/>
<gene>
    <name evidence="9" type="ORF">C0Q92_29090</name>
</gene>
<dbReference type="GO" id="GO:0016020">
    <property type="term" value="C:membrane"/>
    <property type="evidence" value="ECO:0007669"/>
    <property type="project" value="UniProtKB-SubCell"/>
</dbReference>
<evidence type="ECO:0000256" key="2">
    <source>
        <dbReference type="ARBA" id="ARBA00007362"/>
    </source>
</evidence>
<evidence type="ECO:0000256" key="5">
    <source>
        <dbReference type="ARBA" id="ARBA00023136"/>
    </source>
</evidence>
<dbReference type="InterPro" id="IPR000620">
    <property type="entry name" value="EamA_dom"/>
</dbReference>
<dbReference type="Gene3D" id="1.10.3730.20">
    <property type="match status" value="1"/>
</dbReference>
<feature type="compositionally biased region" description="Pro residues" evidence="6">
    <location>
        <begin position="315"/>
        <end position="324"/>
    </location>
</feature>
<evidence type="ECO:0000259" key="8">
    <source>
        <dbReference type="Pfam" id="PF00892"/>
    </source>
</evidence>
<comment type="similarity">
    <text evidence="2">Belongs to the EamA transporter family.</text>
</comment>
<dbReference type="InterPro" id="IPR037185">
    <property type="entry name" value="EmrE-like"/>
</dbReference>
<evidence type="ECO:0000256" key="7">
    <source>
        <dbReference type="SAM" id="Phobius"/>
    </source>
</evidence>
<dbReference type="SUPFAM" id="SSF103481">
    <property type="entry name" value="Multidrug resistance efflux transporter EmrE"/>
    <property type="match status" value="2"/>
</dbReference>
<comment type="caution">
    <text evidence="9">The sequence shown here is derived from an EMBL/GenBank/DDBJ whole genome shotgun (WGS) entry which is preliminary data.</text>
</comment>
<feature type="transmembrane region" description="Helical" evidence="7">
    <location>
        <begin position="66"/>
        <end position="86"/>
    </location>
</feature>
<feature type="transmembrane region" description="Helical" evidence="7">
    <location>
        <begin position="264"/>
        <end position="280"/>
    </location>
</feature>
<dbReference type="EMBL" id="PKLL01000028">
    <property type="protein sequence ID" value="RZE16012.1"/>
    <property type="molecule type" value="Genomic_DNA"/>
</dbReference>
<dbReference type="Proteomes" id="UP000292693">
    <property type="component" value="Unassembled WGS sequence"/>
</dbReference>
<feature type="region of interest" description="Disordered" evidence="6">
    <location>
        <begin position="287"/>
        <end position="347"/>
    </location>
</feature>
<evidence type="ECO:0000256" key="6">
    <source>
        <dbReference type="SAM" id="MobiDB-lite"/>
    </source>
</evidence>
<keyword evidence="5 7" id="KW-0472">Membrane</keyword>
<feature type="transmembrane region" description="Helical" evidence="7">
    <location>
        <begin position="144"/>
        <end position="163"/>
    </location>
</feature>
<reference evidence="9 10" key="1">
    <citation type="submission" date="2017-12" db="EMBL/GenBank/DDBJ databases">
        <title>Population genomics insights into the ecological differentiation and adaptive evolution in streptomycetes.</title>
        <authorList>
            <person name="Li Y."/>
            <person name="Huang Y."/>
        </authorList>
    </citation>
    <scope>NUCLEOTIDE SEQUENCE [LARGE SCALE GENOMIC DNA]</scope>
    <source>
        <strain evidence="9 10">NBRC 100770</strain>
    </source>
</reference>
<dbReference type="Pfam" id="PF00892">
    <property type="entry name" value="EamA"/>
    <property type="match status" value="2"/>
</dbReference>
<feature type="transmembrane region" description="Helical" evidence="7">
    <location>
        <begin position="92"/>
        <end position="112"/>
    </location>
</feature>